<proteinExistence type="predicted"/>
<dbReference type="Proteomes" id="UP000067626">
    <property type="component" value="Chromosome"/>
</dbReference>
<gene>
    <name evidence="2" type="ORF">CMC5_084660</name>
</gene>
<sequence length="508" mass="54197">MDAKAAQLDRDVAQAAATWGRAVRALWRGGAAGLAELQGEEGGPDGALSNPLAPFRRVSSRATYERLVRPEVGLGAELGLLSTVTPAAPDPHAVALARWVQYLTLERVLFSDRVRIAEAWHAPTASVEPSGGGRPGPAEGALRASATGRESARDALLGLLGASRQEVRRAYAEQLVDAAGPIVEAARIEADRRQEATRLLGVEPDATPLELPCDPPVAALEVAARLLEQTAPLLEPSRRWDEALGRAVARDATEGWPARPNARWVEVLFREGGLAEGLVLDLGQLPRALGASSFARALGRFGAALSDACMPRTAPFALTRSPFDVRRARRAALFAALPADPVFCVKHLGLGRARARDQARVVARALLLTLRLDAAQLRLTQGHRVGLPGNPLLMGRREGGEHFEEETRRALGIPLPAELVGVVPALDAGVSVHLLGALLAACDRYALVQRFDEDWFRNPRAVEAIREDDGVFRATPGLLGTAMLPTAVTGAELDEGFERLMADLSDLG</sequence>
<keyword evidence="3" id="KW-1185">Reference proteome</keyword>
<name>A0A0K1ETP2_CHOCO</name>
<dbReference type="OrthoDB" id="5526596at2"/>
<organism evidence="2 3">
    <name type="scientific">Chondromyces crocatus</name>
    <dbReference type="NCBI Taxonomy" id="52"/>
    <lineage>
        <taxon>Bacteria</taxon>
        <taxon>Pseudomonadati</taxon>
        <taxon>Myxococcota</taxon>
        <taxon>Polyangia</taxon>
        <taxon>Polyangiales</taxon>
        <taxon>Polyangiaceae</taxon>
        <taxon>Chondromyces</taxon>
    </lineage>
</organism>
<dbReference type="STRING" id="52.CMC5_084660"/>
<dbReference type="KEGG" id="ccro:CMC5_084660"/>
<reference evidence="2 3" key="1">
    <citation type="submission" date="2015-07" db="EMBL/GenBank/DDBJ databases">
        <title>Genome analysis of myxobacterium Chondromyces crocatus Cm c5 reveals a high potential for natural compound synthesis and the genetic basis for the loss of fruiting body formation.</title>
        <authorList>
            <person name="Zaburannyi N."/>
            <person name="Bunk B."/>
            <person name="Maier J."/>
            <person name="Overmann J."/>
            <person name="Mueller R."/>
        </authorList>
    </citation>
    <scope>NUCLEOTIDE SEQUENCE [LARGE SCALE GENOMIC DNA]</scope>
    <source>
        <strain evidence="2 3">Cm c5</strain>
    </source>
</reference>
<evidence type="ECO:0000256" key="1">
    <source>
        <dbReference type="SAM" id="MobiDB-lite"/>
    </source>
</evidence>
<dbReference type="RefSeq" id="WP_050435601.1">
    <property type="nucleotide sequence ID" value="NZ_CP012159.1"/>
</dbReference>
<accession>A0A0K1ETP2</accession>
<dbReference type="EMBL" id="CP012159">
    <property type="protein sequence ID" value="AKT44226.1"/>
    <property type="molecule type" value="Genomic_DNA"/>
</dbReference>
<feature type="region of interest" description="Disordered" evidence="1">
    <location>
        <begin position="125"/>
        <end position="147"/>
    </location>
</feature>
<evidence type="ECO:0000313" key="2">
    <source>
        <dbReference type="EMBL" id="AKT44226.1"/>
    </source>
</evidence>
<evidence type="ECO:0000313" key="3">
    <source>
        <dbReference type="Proteomes" id="UP000067626"/>
    </source>
</evidence>
<dbReference type="AlphaFoldDB" id="A0A0K1ETP2"/>
<protein>
    <submittedName>
        <fullName evidence="2">Uncharacterized protein</fullName>
    </submittedName>
</protein>